<evidence type="ECO:0000313" key="2">
    <source>
        <dbReference type="Proteomes" id="UP000663891"/>
    </source>
</evidence>
<accession>A0A815P219</accession>
<protein>
    <submittedName>
        <fullName evidence="1">Uncharacterized protein</fullName>
    </submittedName>
</protein>
<proteinExistence type="predicted"/>
<name>A0A815P219_9BILA</name>
<sequence length="37" mass="4319">KFKTVQSYCQIAWDIISELMAVPVKNSIFFMIPRTGR</sequence>
<dbReference type="Proteomes" id="UP000663891">
    <property type="component" value="Unassembled WGS sequence"/>
</dbReference>
<gene>
    <name evidence="1" type="ORF">VCS650_LOCUS39008</name>
</gene>
<dbReference type="EMBL" id="CAJNON010001232">
    <property type="protein sequence ID" value="CAF1443093.1"/>
    <property type="molecule type" value="Genomic_DNA"/>
</dbReference>
<comment type="caution">
    <text evidence="1">The sequence shown here is derived from an EMBL/GenBank/DDBJ whole genome shotgun (WGS) entry which is preliminary data.</text>
</comment>
<feature type="non-terminal residue" evidence="1">
    <location>
        <position position="1"/>
    </location>
</feature>
<evidence type="ECO:0000313" key="1">
    <source>
        <dbReference type="EMBL" id="CAF1443093.1"/>
    </source>
</evidence>
<organism evidence="1 2">
    <name type="scientific">Adineta steineri</name>
    <dbReference type="NCBI Taxonomy" id="433720"/>
    <lineage>
        <taxon>Eukaryota</taxon>
        <taxon>Metazoa</taxon>
        <taxon>Spiralia</taxon>
        <taxon>Gnathifera</taxon>
        <taxon>Rotifera</taxon>
        <taxon>Eurotatoria</taxon>
        <taxon>Bdelloidea</taxon>
        <taxon>Adinetida</taxon>
        <taxon>Adinetidae</taxon>
        <taxon>Adineta</taxon>
    </lineage>
</organism>
<reference evidence="1" key="1">
    <citation type="submission" date="2021-02" db="EMBL/GenBank/DDBJ databases">
        <authorList>
            <person name="Nowell W R."/>
        </authorList>
    </citation>
    <scope>NUCLEOTIDE SEQUENCE</scope>
</reference>
<dbReference type="AlphaFoldDB" id="A0A815P219"/>